<organism evidence="3 4">
    <name type="scientific">Halapricum desulfuricans</name>
    <dbReference type="NCBI Taxonomy" id="2841257"/>
    <lineage>
        <taxon>Archaea</taxon>
        <taxon>Methanobacteriati</taxon>
        <taxon>Methanobacteriota</taxon>
        <taxon>Stenosarchaea group</taxon>
        <taxon>Halobacteria</taxon>
        <taxon>Halobacteriales</taxon>
        <taxon>Haloarculaceae</taxon>
        <taxon>Halapricum</taxon>
    </lineage>
</organism>
<evidence type="ECO:0000313" key="4">
    <source>
        <dbReference type="Proteomes" id="UP000663525"/>
    </source>
</evidence>
<accession>A0A897MZG3</accession>
<reference evidence="3" key="1">
    <citation type="submission" date="2020-11" db="EMBL/GenBank/DDBJ databases">
        <title>Carbohydrate-dependent, anaerobic sulfur respiration: A novel catabolism in halophilic archaea.</title>
        <authorList>
            <person name="Sorokin D.Y."/>
            <person name="Messina E."/>
            <person name="Smedile F."/>
            <person name="La Cono V."/>
            <person name="Hallsworth J.E."/>
            <person name="Yakimov M.M."/>
        </authorList>
    </citation>
    <scope>NUCLEOTIDE SEQUENCE</scope>
    <source>
        <strain evidence="3">HSR12-1</strain>
    </source>
</reference>
<dbReference type="AlphaFoldDB" id="A0A897MZG3"/>
<dbReference type="EMBL" id="CP064787">
    <property type="protein sequence ID" value="QSG05388.1"/>
    <property type="molecule type" value="Genomic_DNA"/>
</dbReference>
<evidence type="ECO:0000256" key="1">
    <source>
        <dbReference type="SAM" id="Phobius"/>
    </source>
</evidence>
<dbReference type="GeneID" id="68854667"/>
<evidence type="ECO:0000313" key="3">
    <source>
        <dbReference type="EMBL" id="QSG05388.1"/>
    </source>
</evidence>
<protein>
    <submittedName>
        <fullName evidence="3">Membrane associated protein with extracellular Ig-like domain, a component of a putative secretion system</fullName>
    </submittedName>
</protein>
<feature type="transmembrane region" description="Helical" evidence="1">
    <location>
        <begin position="133"/>
        <end position="150"/>
    </location>
</feature>
<dbReference type="Proteomes" id="UP000663525">
    <property type="component" value="Chromosome"/>
</dbReference>
<proteinExistence type="predicted"/>
<feature type="transmembrane region" description="Helical" evidence="1">
    <location>
        <begin position="183"/>
        <end position="205"/>
    </location>
</feature>
<keyword evidence="1" id="KW-0812">Transmembrane</keyword>
<feature type="transmembrane region" description="Helical" evidence="1">
    <location>
        <begin position="48"/>
        <end position="68"/>
    </location>
</feature>
<evidence type="ECO:0000259" key="2">
    <source>
        <dbReference type="Pfam" id="PF07760"/>
    </source>
</evidence>
<dbReference type="PIRSF" id="PIRSF018671">
    <property type="entry name" value="UCP018671"/>
    <property type="match status" value="1"/>
</dbReference>
<dbReference type="RefSeq" id="WP_229115232.1">
    <property type="nucleotide sequence ID" value="NZ_CP064787.1"/>
</dbReference>
<sequence length="340" mass="35936">MVTTKNTTKGIGAITAAIPTDLVAITVLFVVFDGLVFGYPAAVPPLRAVVGLAAVLFVPGYLFLAVLFPRRQSTVDGTGPVESATPAVQRLAHGGRPSWSERFVLSFGLSVAIVPILGLLVTPFTGSLSPQSVFHGLNAFVFVGTVAAVARRSVLPANERLQLPSRSVRDSLRTTFGRDESGLLSVALVLAVVVALASIGLAVTFPASGETYTSTALLTENGDGELVASGYPSTLDAGASEQLTLRVENHEGVETTYTAVVSLQRVDASGAVGETERILEEQETVQPGQTWTEPHTITPTMTGEDLRLQYHIYRGEPPQDVNGETAYRTLSLWVTVGSSE</sequence>
<gene>
    <name evidence="3" type="ORF">HSR121_1041</name>
</gene>
<feature type="domain" description="DUF1616" evidence="2">
    <location>
        <begin position="26"/>
        <end position="335"/>
    </location>
</feature>
<name>A0A897MZG3_9EURY</name>
<dbReference type="InterPro" id="IPR014495">
    <property type="entry name" value="UCP018671"/>
</dbReference>
<feature type="transmembrane region" description="Helical" evidence="1">
    <location>
        <begin position="103"/>
        <end position="121"/>
    </location>
</feature>
<dbReference type="InterPro" id="IPR011674">
    <property type="entry name" value="DUF1616"/>
</dbReference>
<keyword evidence="1" id="KW-0472">Membrane</keyword>
<keyword evidence="1" id="KW-1133">Transmembrane helix</keyword>
<dbReference type="Pfam" id="PF07760">
    <property type="entry name" value="DUF1616"/>
    <property type="match status" value="1"/>
</dbReference>